<protein>
    <submittedName>
        <fullName evidence="3">CKLF like MARVEL transmembrane domain containing 1</fullName>
    </submittedName>
</protein>
<evidence type="ECO:0000256" key="2">
    <source>
        <dbReference type="SAM" id="Phobius"/>
    </source>
</evidence>
<proteinExistence type="predicted"/>
<feature type="region of interest" description="Disordered" evidence="1">
    <location>
        <begin position="44"/>
        <end position="73"/>
    </location>
</feature>
<evidence type="ECO:0000313" key="4">
    <source>
        <dbReference type="Proteomes" id="UP000585614"/>
    </source>
</evidence>
<feature type="transmembrane region" description="Helical" evidence="2">
    <location>
        <begin position="12"/>
        <end position="31"/>
    </location>
</feature>
<organism evidence="3 4">
    <name type="scientific">Rhinolophus ferrumequinum</name>
    <name type="common">Greater horseshoe bat</name>
    <dbReference type="NCBI Taxonomy" id="59479"/>
    <lineage>
        <taxon>Eukaryota</taxon>
        <taxon>Metazoa</taxon>
        <taxon>Chordata</taxon>
        <taxon>Craniata</taxon>
        <taxon>Vertebrata</taxon>
        <taxon>Euteleostomi</taxon>
        <taxon>Mammalia</taxon>
        <taxon>Eutheria</taxon>
        <taxon>Laurasiatheria</taxon>
        <taxon>Chiroptera</taxon>
        <taxon>Yinpterochiroptera</taxon>
        <taxon>Rhinolophoidea</taxon>
        <taxon>Rhinolophidae</taxon>
        <taxon>Rhinolophinae</taxon>
        <taxon>Rhinolophus</taxon>
    </lineage>
</organism>
<reference evidence="3 4" key="1">
    <citation type="journal article" date="2020" name="Nature">
        <title>Six reference-quality genomes reveal evolution of bat adaptations.</title>
        <authorList>
            <person name="Jebb D."/>
            <person name="Huang Z."/>
            <person name="Pippel M."/>
            <person name="Hughes G.M."/>
            <person name="Lavrichenko K."/>
            <person name="Devanna P."/>
            <person name="Winkler S."/>
            <person name="Jermiin L.S."/>
            <person name="Skirmuntt E.C."/>
            <person name="Katzourakis A."/>
            <person name="Burkitt-Gray L."/>
            <person name="Ray D.A."/>
            <person name="Sullivan K.A.M."/>
            <person name="Roscito J.G."/>
            <person name="Kirilenko B.M."/>
            <person name="Davalos L.M."/>
            <person name="Corthals A.P."/>
            <person name="Power M.L."/>
            <person name="Jones G."/>
            <person name="Ransome R.D."/>
            <person name="Dechmann D.K.N."/>
            <person name="Locatelli A.G."/>
            <person name="Puechmaille S.J."/>
            <person name="Fedrigo O."/>
            <person name="Jarvis E.D."/>
            <person name="Hiller M."/>
            <person name="Vernes S.C."/>
            <person name="Myers E.W."/>
            <person name="Teeling E.C."/>
        </authorList>
    </citation>
    <scope>NUCLEOTIDE SEQUENCE [LARGE SCALE GENOMIC DNA]</scope>
    <source>
        <strain evidence="3">MRhiFer1</strain>
        <tissue evidence="3">Lung</tissue>
    </source>
</reference>
<sequence>MQEKEQKRLLYVGGALCFAAAIVCLVDATIVTKTMRNKVKRVLGIESETRSSPSRVEPTPKPAPAGPTPTPAP</sequence>
<name>A0A7J7SH68_RHIFE</name>
<keyword evidence="2" id="KW-1133">Transmembrane helix</keyword>
<accession>A0A7J7SH68</accession>
<keyword evidence="2 3" id="KW-0812">Transmembrane</keyword>
<dbReference type="Proteomes" id="UP000585614">
    <property type="component" value="Unassembled WGS sequence"/>
</dbReference>
<comment type="caution">
    <text evidence="3">The sequence shown here is derived from an EMBL/GenBank/DDBJ whole genome shotgun (WGS) entry which is preliminary data.</text>
</comment>
<evidence type="ECO:0000256" key="1">
    <source>
        <dbReference type="SAM" id="MobiDB-lite"/>
    </source>
</evidence>
<dbReference type="EMBL" id="JACAGC010000022">
    <property type="protein sequence ID" value="KAF6287792.1"/>
    <property type="molecule type" value="Genomic_DNA"/>
</dbReference>
<gene>
    <name evidence="3" type="ORF">mRhiFer1_003049</name>
</gene>
<dbReference type="AlphaFoldDB" id="A0A7J7SH68"/>
<keyword evidence="2" id="KW-0472">Membrane</keyword>
<feature type="compositionally biased region" description="Pro residues" evidence="1">
    <location>
        <begin position="59"/>
        <end position="73"/>
    </location>
</feature>
<evidence type="ECO:0000313" key="3">
    <source>
        <dbReference type="EMBL" id="KAF6287792.1"/>
    </source>
</evidence>